<accession>A0A1B1NDY3</accession>
<dbReference type="PANTHER" id="PTHR43342:SF2">
    <property type="entry name" value="POTENTIAL NAD-REDUCING HYDROGENASE SUBUNIT"/>
    <property type="match status" value="1"/>
</dbReference>
<dbReference type="Gene3D" id="1.10.10.1590">
    <property type="entry name" value="NADH-quinone oxidoreductase subunit E"/>
    <property type="match status" value="1"/>
</dbReference>
<keyword evidence="3 7" id="KW-0479">Metal-binding</keyword>
<keyword evidence="5 7" id="KW-0411">Iron-sulfur</keyword>
<feature type="binding site" evidence="7">
    <location>
        <position position="92"/>
    </location>
    <ligand>
        <name>[2Fe-2S] cluster</name>
        <dbReference type="ChEBI" id="CHEBI:190135"/>
    </ligand>
</feature>
<evidence type="ECO:0000256" key="4">
    <source>
        <dbReference type="ARBA" id="ARBA00023004"/>
    </source>
</evidence>
<dbReference type="InterPro" id="IPR028431">
    <property type="entry name" value="NADP_DH_HndA-like"/>
</dbReference>
<reference evidence="8 9" key="1">
    <citation type="submission" date="2016-03" db="EMBL/GenBank/DDBJ databases">
        <title>Shallow-sea hydrothermal system.</title>
        <authorList>
            <person name="Tang K."/>
        </authorList>
    </citation>
    <scope>NUCLEOTIDE SEQUENCE [LARGE SCALE GENOMIC DNA]</scope>
    <source>
        <strain evidence="8 9">JLT9</strain>
    </source>
</reference>
<proteinExistence type="inferred from homology"/>
<dbReference type="PATRIC" id="fig|1758689.4.peg.2332"/>
<keyword evidence="2 7" id="KW-0001">2Fe-2S</keyword>
<keyword evidence="4 7" id="KW-0408">Iron</keyword>
<evidence type="ECO:0000313" key="9">
    <source>
        <dbReference type="Proteomes" id="UP000092482"/>
    </source>
</evidence>
<dbReference type="SUPFAM" id="SSF52833">
    <property type="entry name" value="Thioredoxin-like"/>
    <property type="match status" value="1"/>
</dbReference>
<organism evidence="8 9">
    <name type="scientific">Serinicoccus hydrothermalis</name>
    <dbReference type="NCBI Taxonomy" id="1758689"/>
    <lineage>
        <taxon>Bacteria</taxon>
        <taxon>Bacillati</taxon>
        <taxon>Actinomycetota</taxon>
        <taxon>Actinomycetes</taxon>
        <taxon>Micrococcales</taxon>
        <taxon>Ornithinimicrobiaceae</taxon>
        <taxon>Serinicoccus</taxon>
    </lineage>
</organism>
<evidence type="ECO:0000256" key="1">
    <source>
        <dbReference type="ARBA" id="ARBA00010643"/>
    </source>
</evidence>
<comment type="similarity">
    <text evidence="1">Belongs to the complex I 24 kDa subunit family.</text>
</comment>
<name>A0A1B1NDY3_9MICO</name>
<evidence type="ECO:0000256" key="2">
    <source>
        <dbReference type="ARBA" id="ARBA00022714"/>
    </source>
</evidence>
<gene>
    <name evidence="8" type="ORF">SGUI_2237</name>
</gene>
<dbReference type="PANTHER" id="PTHR43342">
    <property type="entry name" value="NADH-QUINONE OXIDOREDUCTASE, E SUBUNIT"/>
    <property type="match status" value="1"/>
</dbReference>
<dbReference type="GO" id="GO:0051537">
    <property type="term" value="F:2 iron, 2 sulfur cluster binding"/>
    <property type="evidence" value="ECO:0007669"/>
    <property type="project" value="UniProtKB-KW"/>
</dbReference>
<dbReference type="InterPro" id="IPR002023">
    <property type="entry name" value="NuoE-like"/>
</dbReference>
<dbReference type="PIRSF" id="PIRSF000216">
    <property type="entry name" value="NADH_DH_24kDa"/>
    <property type="match status" value="1"/>
</dbReference>
<sequence length="160" mass="17385">MARAGRQQTEELTPRSARAEITREIAGRHAGERGPLLPILHAVQREHGYVADEDVAEVADVLNLSVAEVHGTVSFYHDFRRTPAPEHTVEVCRAEACQAVGAAELYAAAQDRFAGRHDVEVREIFCFGNCALGPSASVDGRLRGRVTAEDLAAAERGWTP</sequence>
<dbReference type="KEGG" id="serj:SGUI_2237"/>
<comment type="cofactor">
    <cofactor evidence="7">
        <name>[2Fe-2S] cluster</name>
        <dbReference type="ChEBI" id="CHEBI:190135"/>
    </cofactor>
    <text evidence="7">Binds 1 [2Fe-2S] cluster.</text>
</comment>
<evidence type="ECO:0000256" key="6">
    <source>
        <dbReference type="ARBA" id="ARBA00034078"/>
    </source>
</evidence>
<dbReference type="Proteomes" id="UP000092482">
    <property type="component" value="Chromosome"/>
</dbReference>
<dbReference type="Pfam" id="PF01257">
    <property type="entry name" value="2Fe-2S_thioredx"/>
    <property type="match status" value="1"/>
</dbReference>
<feature type="binding site" evidence="7">
    <location>
        <position position="130"/>
    </location>
    <ligand>
        <name>[2Fe-2S] cluster</name>
        <dbReference type="ChEBI" id="CHEBI:190135"/>
    </ligand>
</feature>
<comment type="cofactor">
    <cofactor evidence="6">
        <name>[2Fe-2S] cluster</name>
        <dbReference type="ChEBI" id="CHEBI:190135"/>
    </cofactor>
</comment>
<dbReference type="GO" id="GO:0046872">
    <property type="term" value="F:metal ion binding"/>
    <property type="evidence" value="ECO:0007669"/>
    <property type="project" value="UniProtKB-KW"/>
</dbReference>
<dbReference type="Gene3D" id="3.40.30.10">
    <property type="entry name" value="Glutaredoxin"/>
    <property type="match status" value="1"/>
</dbReference>
<dbReference type="InterPro" id="IPR041921">
    <property type="entry name" value="NuoE_N"/>
</dbReference>
<dbReference type="InterPro" id="IPR036249">
    <property type="entry name" value="Thioredoxin-like_sf"/>
</dbReference>
<dbReference type="OrthoDB" id="9807941at2"/>
<dbReference type="FunFam" id="1.10.10.1590:FF:000001">
    <property type="entry name" value="NADH-quinone oxidoreductase subunit E"/>
    <property type="match status" value="1"/>
</dbReference>
<dbReference type="GO" id="GO:0016491">
    <property type="term" value="F:oxidoreductase activity"/>
    <property type="evidence" value="ECO:0007669"/>
    <property type="project" value="InterPro"/>
</dbReference>
<dbReference type="RefSeq" id="WP_083190652.1">
    <property type="nucleotide sequence ID" value="NZ_CP014989.1"/>
</dbReference>
<evidence type="ECO:0000256" key="3">
    <source>
        <dbReference type="ARBA" id="ARBA00022723"/>
    </source>
</evidence>
<feature type="binding site" evidence="7">
    <location>
        <position position="126"/>
    </location>
    <ligand>
        <name>[2Fe-2S] cluster</name>
        <dbReference type="ChEBI" id="CHEBI:190135"/>
    </ligand>
</feature>
<evidence type="ECO:0000256" key="5">
    <source>
        <dbReference type="ARBA" id="ARBA00023014"/>
    </source>
</evidence>
<protein>
    <submittedName>
        <fullName evidence="8">NAD-dependent formate dehydrogenase gamma subunit</fullName>
    </submittedName>
</protein>
<keyword evidence="9" id="KW-1185">Reference proteome</keyword>
<dbReference type="AlphaFoldDB" id="A0A1B1NDY3"/>
<evidence type="ECO:0000313" key="8">
    <source>
        <dbReference type="EMBL" id="ANS79633.1"/>
    </source>
</evidence>
<evidence type="ECO:0000256" key="7">
    <source>
        <dbReference type="PIRSR" id="PIRSR000216-1"/>
    </source>
</evidence>
<feature type="binding site" evidence="7">
    <location>
        <position position="97"/>
    </location>
    <ligand>
        <name>[2Fe-2S] cluster</name>
        <dbReference type="ChEBI" id="CHEBI:190135"/>
    </ligand>
</feature>
<dbReference type="EMBL" id="CP014989">
    <property type="protein sequence ID" value="ANS79633.1"/>
    <property type="molecule type" value="Genomic_DNA"/>
</dbReference>
<dbReference type="STRING" id="1758689.SGUI_2237"/>